<dbReference type="GO" id="GO:0005634">
    <property type="term" value="C:nucleus"/>
    <property type="evidence" value="ECO:0007669"/>
    <property type="project" value="UniProtKB-SubCell"/>
</dbReference>
<evidence type="ECO:0000259" key="5">
    <source>
        <dbReference type="Pfam" id="PF09734"/>
    </source>
</evidence>
<keyword evidence="8" id="KW-1185">Reference proteome</keyword>
<sequence length="388" mass="45185">MLSSNFNEKFIKFLKKISNFLEIYCKLPDIKVSSGTLHLVMKVRRKKKDPKIMSTKIIGMVNTIYTFDMMCDFQYLPIKKRIHTTNFDDMMSNLIPTDMASALSWWTRKDIAPTSLFLPPYQFSRYLTPSTKILARETDFSMEKTKRVNKLGHGQNLRIERKALSLTVQAGDEFPKAPSEEAIEDADFRCKNEEPHRLISELFKERPMWTRVAISYRTGLDESMLKGLLQKYAFYIQSGPWGRLWCKFGYDPREHRESGQFQTLMVSFRQNGRIPEKQRLKVSADRSQAQTIPNILTEVEEGPVKYVYEAGKLPKVRQMWYCIVDVHMEEARQLYNSSSNYEPTSVALSGWVSPDVVNKIRDIVKNDVNRTSNELETILNHSIPDEDF</sequence>
<feature type="domain" description="Transcription factor IIIC subunit Tfc1/Sfc1 triple barrel" evidence="6">
    <location>
        <begin position="41"/>
        <end position="76"/>
    </location>
</feature>
<accession>A0A9P1N1I6</accession>
<reference evidence="7" key="1">
    <citation type="submission" date="2022-11" db="EMBL/GenBank/DDBJ databases">
        <authorList>
            <person name="Kikuchi T."/>
        </authorList>
    </citation>
    <scope>NUCLEOTIDE SEQUENCE</scope>
    <source>
        <strain evidence="7">PS1010</strain>
    </source>
</reference>
<evidence type="ECO:0008006" key="9">
    <source>
        <dbReference type="Google" id="ProtNLM"/>
    </source>
</evidence>
<dbReference type="GO" id="GO:0001002">
    <property type="term" value="F:RNA polymerase III type 1 promoter sequence-specific DNA binding"/>
    <property type="evidence" value="ECO:0007669"/>
    <property type="project" value="TreeGrafter"/>
</dbReference>
<organism evidence="7 8">
    <name type="scientific">Caenorhabditis angaria</name>
    <dbReference type="NCBI Taxonomy" id="860376"/>
    <lineage>
        <taxon>Eukaryota</taxon>
        <taxon>Metazoa</taxon>
        <taxon>Ecdysozoa</taxon>
        <taxon>Nematoda</taxon>
        <taxon>Chromadorea</taxon>
        <taxon>Rhabditida</taxon>
        <taxon>Rhabditina</taxon>
        <taxon>Rhabditomorpha</taxon>
        <taxon>Rhabditoidea</taxon>
        <taxon>Rhabditidae</taxon>
        <taxon>Peloderinae</taxon>
        <taxon>Caenorhabditis</taxon>
    </lineage>
</organism>
<dbReference type="Proteomes" id="UP001152747">
    <property type="component" value="Unassembled WGS sequence"/>
</dbReference>
<evidence type="ECO:0000259" key="6">
    <source>
        <dbReference type="Pfam" id="PF17682"/>
    </source>
</evidence>
<keyword evidence="3" id="KW-0804">Transcription</keyword>
<dbReference type="InterPro" id="IPR042536">
    <property type="entry name" value="TFIIIC_tauA_Sfc1"/>
</dbReference>
<evidence type="ECO:0000256" key="2">
    <source>
        <dbReference type="ARBA" id="ARBA00023125"/>
    </source>
</evidence>
<dbReference type="Gene3D" id="3.30.200.160">
    <property type="entry name" value="TFIIIC, subcomplex tauA, subunit Sfc1, barrel domain"/>
    <property type="match status" value="1"/>
</dbReference>
<proteinExistence type="predicted"/>
<evidence type="ECO:0000313" key="7">
    <source>
        <dbReference type="EMBL" id="CAI5444371.1"/>
    </source>
</evidence>
<dbReference type="EMBL" id="CANHGI010000003">
    <property type="protein sequence ID" value="CAI5444371.1"/>
    <property type="molecule type" value="Genomic_DNA"/>
</dbReference>
<dbReference type="PANTHER" id="PTHR13230:SF5">
    <property type="entry name" value="GENERAL TRANSCRIPTION FACTOR 3C POLYPEPTIDE 5"/>
    <property type="match status" value="1"/>
</dbReference>
<evidence type="ECO:0000313" key="8">
    <source>
        <dbReference type="Proteomes" id="UP001152747"/>
    </source>
</evidence>
<evidence type="ECO:0000256" key="3">
    <source>
        <dbReference type="ARBA" id="ARBA00023163"/>
    </source>
</evidence>
<comment type="caution">
    <text evidence="7">The sequence shown here is derived from an EMBL/GenBank/DDBJ whole genome shotgun (WGS) entry which is preliminary data.</text>
</comment>
<evidence type="ECO:0000256" key="1">
    <source>
        <dbReference type="ARBA" id="ARBA00004123"/>
    </source>
</evidence>
<dbReference type="Pfam" id="PF09734">
    <property type="entry name" value="Tau95"/>
    <property type="match status" value="1"/>
</dbReference>
<dbReference type="OrthoDB" id="5598268at2759"/>
<dbReference type="InterPro" id="IPR040454">
    <property type="entry name" value="TF_IIIC_Tfc1/Sfc1"/>
</dbReference>
<keyword evidence="4" id="KW-0539">Nucleus</keyword>
<gene>
    <name evidence="7" type="ORF">CAMP_LOCUS7008</name>
</gene>
<dbReference type="InterPro" id="IPR041499">
    <property type="entry name" value="Tfc1/Sfc1_N"/>
</dbReference>
<feature type="domain" description="Transcription factor IIIC subunit 5 HTH" evidence="5">
    <location>
        <begin position="117"/>
        <end position="266"/>
    </location>
</feature>
<dbReference type="GO" id="GO:0001003">
    <property type="term" value="F:RNA polymerase III type 2 promoter sequence-specific DNA binding"/>
    <property type="evidence" value="ECO:0007669"/>
    <property type="project" value="TreeGrafter"/>
</dbReference>
<evidence type="ECO:0000256" key="4">
    <source>
        <dbReference type="ARBA" id="ARBA00023242"/>
    </source>
</evidence>
<dbReference type="PANTHER" id="PTHR13230">
    <property type="entry name" value="GENERAL TRANSCRIPTION FACTOR IIIC, POLYPEPTIDE 5"/>
    <property type="match status" value="1"/>
</dbReference>
<dbReference type="AlphaFoldDB" id="A0A9P1N1I6"/>
<keyword evidence="2" id="KW-0238">DNA-binding</keyword>
<dbReference type="GO" id="GO:0006384">
    <property type="term" value="P:transcription initiation at RNA polymerase III promoter"/>
    <property type="evidence" value="ECO:0007669"/>
    <property type="project" value="InterPro"/>
</dbReference>
<dbReference type="GO" id="GO:0000127">
    <property type="term" value="C:transcription factor TFIIIC complex"/>
    <property type="evidence" value="ECO:0007669"/>
    <property type="project" value="InterPro"/>
</dbReference>
<dbReference type="InterPro" id="IPR019136">
    <property type="entry name" value="TF_IIIC_su-5_HTH"/>
</dbReference>
<name>A0A9P1N1I6_9PELO</name>
<dbReference type="Pfam" id="PF17682">
    <property type="entry name" value="Tau95_N"/>
    <property type="match status" value="1"/>
</dbReference>
<protein>
    <recommendedName>
        <fullName evidence="9">Transcription factor IIIC subunit 5 HTH domain-containing protein</fullName>
    </recommendedName>
</protein>
<comment type="subcellular location">
    <subcellularLocation>
        <location evidence="1">Nucleus</location>
    </subcellularLocation>
</comment>